<keyword evidence="2" id="KW-1185">Reference proteome</keyword>
<dbReference type="AlphaFoldDB" id="A0AA96JWF1"/>
<evidence type="ECO:0000313" key="2">
    <source>
        <dbReference type="Proteomes" id="UP001302494"/>
    </source>
</evidence>
<dbReference type="RefSeq" id="WP_312746849.1">
    <property type="nucleotide sequence ID" value="NZ_CP116968.1"/>
</dbReference>
<reference evidence="1 2" key="1">
    <citation type="submission" date="2023-01" db="EMBL/GenBank/DDBJ databases">
        <title>Cultivation and genomic characterization of new, ubiquitous marine nitrite-oxidizing bacteria from the Nitrospirales.</title>
        <authorList>
            <person name="Mueller A.J."/>
            <person name="Daebeler A."/>
            <person name="Herbold C.W."/>
            <person name="Kirkegaard R.H."/>
            <person name="Daims H."/>
        </authorList>
    </citation>
    <scope>NUCLEOTIDE SEQUENCE [LARGE SCALE GENOMIC DNA]</scope>
    <source>
        <strain evidence="1 2">DK</strain>
    </source>
</reference>
<accession>A0AA96JWF1</accession>
<protein>
    <submittedName>
        <fullName evidence="1">Uncharacterized protein</fullName>
    </submittedName>
</protein>
<dbReference type="KEGG" id="nneo:PQG83_03600"/>
<dbReference type="EMBL" id="CP116968">
    <property type="protein sequence ID" value="WNM62847.1"/>
    <property type="molecule type" value="Genomic_DNA"/>
</dbReference>
<organism evidence="1 2">
    <name type="scientific">Candidatus Nitrospira neomarina</name>
    <dbReference type="NCBI Taxonomy" id="3020899"/>
    <lineage>
        <taxon>Bacteria</taxon>
        <taxon>Pseudomonadati</taxon>
        <taxon>Nitrospirota</taxon>
        <taxon>Nitrospiria</taxon>
        <taxon>Nitrospirales</taxon>
        <taxon>Nitrospiraceae</taxon>
        <taxon>Nitrospira</taxon>
    </lineage>
</organism>
<name>A0AA96JWF1_9BACT</name>
<proteinExistence type="predicted"/>
<sequence>MTQQSASCANSLSVLTDNSVQNGKLLHSLSNKLLPIVVFSQLALRRCEDEQLKQQLEKIHGAAEQARDILAEIRSLHAARNP</sequence>
<evidence type="ECO:0000313" key="1">
    <source>
        <dbReference type="EMBL" id="WNM62847.1"/>
    </source>
</evidence>
<gene>
    <name evidence="1" type="ORF">PQG83_03600</name>
</gene>
<dbReference type="Proteomes" id="UP001302494">
    <property type="component" value="Chromosome"/>
</dbReference>